<keyword evidence="2" id="KW-0472">Membrane</keyword>
<evidence type="ECO:0000256" key="2">
    <source>
        <dbReference type="SAM" id="Phobius"/>
    </source>
</evidence>
<feature type="domain" description="Phosphodiester glycosidase" evidence="3">
    <location>
        <begin position="370"/>
        <end position="544"/>
    </location>
</feature>
<comment type="caution">
    <text evidence="4">The sequence shown here is derived from an EMBL/GenBank/DDBJ whole genome shotgun (WGS) entry which is preliminary data.</text>
</comment>
<dbReference type="Pfam" id="PF09992">
    <property type="entry name" value="NAGPA"/>
    <property type="match status" value="1"/>
</dbReference>
<evidence type="ECO:0000259" key="3">
    <source>
        <dbReference type="Pfam" id="PF09992"/>
    </source>
</evidence>
<feature type="region of interest" description="Disordered" evidence="1">
    <location>
        <begin position="126"/>
        <end position="161"/>
    </location>
</feature>
<dbReference type="Proteomes" id="UP000620366">
    <property type="component" value="Unassembled WGS sequence"/>
</dbReference>
<dbReference type="PANTHER" id="PTHR40446">
    <property type="entry name" value="N-ACETYLGLUCOSAMINE-1-PHOSPHODIESTER ALPHA-N-ACETYLGLUCOSAMINIDASE"/>
    <property type="match status" value="1"/>
</dbReference>
<dbReference type="GO" id="GO:0016798">
    <property type="term" value="F:hydrolase activity, acting on glycosyl bonds"/>
    <property type="evidence" value="ECO:0007669"/>
    <property type="project" value="UniProtKB-KW"/>
</dbReference>
<keyword evidence="2" id="KW-1133">Transmembrane helix</keyword>
<dbReference type="PANTHER" id="PTHR40446:SF2">
    <property type="entry name" value="N-ACETYLGLUCOSAMINE-1-PHOSPHODIESTER ALPHA-N-ACETYLGLUCOSAMINIDASE"/>
    <property type="match status" value="1"/>
</dbReference>
<evidence type="ECO:0000313" key="5">
    <source>
        <dbReference type="Proteomes" id="UP000620366"/>
    </source>
</evidence>
<sequence>MSTLDYEKKPNSGTSALKEDIREINGNWDSVWNELHREIAELQRAQNLPEDPRPTAIYHVGSIPPRRGAQVIRLRPAQSAPARDAGPSAAVAQPVELPKPVAAAAAVSKTPAPPVCSAEVQHAAAAEAKPVRNNGPKPSALPSRSPAQAQTRPGAPVKKSSRVRRRLTKLAVAAAVLVVLYCIAVFSDIPFIKKWRTIYIETAMSTLSHHWLATAFIPRSVIEEAMAGLENTEQLQDGAASDWNGTFPSVADAKPWAKEQKKFFANYPMIDQDSFNAYVAAHPDEVLDADGYLMIDKAGIGDGGTTIRTTAGDQVLAIDTRNGIVIVQVEGEGYVGKLAIVKDPSTVSLAPSPTLGERGTILSKLAEQNDAVLGINASGFLDPNGRGNGGTPYGLVLSDGEILNQPAGGSYKVIGFDKKNRLNIGTYSDLSQFRDAVEFKPALVINGEKMVEGSAGWGLHPRSAIGQTETGEVLMLIIDGRQPGYSIGCTVEDCADIMLRYDAVQACNLDGGSSSIMYYNGRKITKPSAGDKENGRTLPNAFLVSRQ</sequence>
<dbReference type="AlphaFoldDB" id="A0A926DEF7"/>
<accession>A0A926DEF7</accession>
<dbReference type="EMBL" id="JACRSP010000002">
    <property type="protein sequence ID" value="MBC8535814.1"/>
    <property type="molecule type" value="Genomic_DNA"/>
</dbReference>
<keyword evidence="4" id="KW-0326">Glycosidase</keyword>
<evidence type="ECO:0000256" key="1">
    <source>
        <dbReference type="SAM" id="MobiDB-lite"/>
    </source>
</evidence>
<name>A0A926DEF7_9FIRM</name>
<feature type="transmembrane region" description="Helical" evidence="2">
    <location>
        <begin position="167"/>
        <end position="186"/>
    </location>
</feature>
<organism evidence="4 5">
    <name type="scientific">Feifania hominis</name>
    <dbReference type="NCBI Taxonomy" id="2763660"/>
    <lineage>
        <taxon>Bacteria</taxon>
        <taxon>Bacillati</taxon>
        <taxon>Bacillota</taxon>
        <taxon>Clostridia</taxon>
        <taxon>Eubacteriales</taxon>
        <taxon>Feifaniaceae</taxon>
        <taxon>Feifania</taxon>
    </lineage>
</organism>
<keyword evidence="4" id="KW-0378">Hydrolase</keyword>
<dbReference type="InterPro" id="IPR018711">
    <property type="entry name" value="NAGPA"/>
</dbReference>
<gene>
    <name evidence="4" type="ORF">H8695_03800</name>
</gene>
<reference evidence="4" key="1">
    <citation type="submission" date="2020-08" db="EMBL/GenBank/DDBJ databases">
        <title>Genome public.</title>
        <authorList>
            <person name="Liu C."/>
            <person name="Sun Q."/>
        </authorList>
    </citation>
    <scope>NUCLEOTIDE SEQUENCE</scope>
    <source>
        <strain evidence="4">BX7</strain>
    </source>
</reference>
<protein>
    <submittedName>
        <fullName evidence="4">Phosphodiester glycosidase family protein</fullName>
    </submittedName>
</protein>
<evidence type="ECO:0000313" key="4">
    <source>
        <dbReference type="EMBL" id="MBC8535814.1"/>
    </source>
</evidence>
<keyword evidence="2" id="KW-0812">Transmembrane</keyword>
<keyword evidence="5" id="KW-1185">Reference proteome</keyword>
<proteinExistence type="predicted"/>